<dbReference type="PANTHER" id="PTHR12428:SF65">
    <property type="entry name" value="CYTOCHROME C OXIDASE ASSEMBLY PROTEIN COX18, MITOCHONDRIAL"/>
    <property type="match status" value="1"/>
</dbReference>
<evidence type="ECO:0000256" key="12">
    <source>
        <dbReference type="RuleBase" id="RU003945"/>
    </source>
</evidence>
<evidence type="ECO:0000256" key="1">
    <source>
        <dbReference type="ARBA" id="ARBA00004141"/>
    </source>
</evidence>
<keyword evidence="4 12" id="KW-0812">Transmembrane</keyword>
<keyword evidence="16" id="KW-1185">Reference proteome</keyword>
<dbReference type="PANTHER" id="PTHR12428">
    <property type="entry name" value="OXA1"/>
    <property type="match status" value="1"/>
</dbReference>
<dbReference type="OrthoDB" id="9780552at2"/>
<feature type="transmembrane region" description="Helical" evidence="13">
    <location>
        <begin position="181"/>
        <end position="205"/>
    </location>
</feature>
<keyword evidence="5 13" id="KW-1133">Transmembrane helix</keyword>
<dbReference type="GO" id="GO:0051205">
    <property type="term" value="P:protein insertion into membrane"/>
    <property type="evidence" value="ECO:0007669"/>
    <property type="project" value="TreeGrafter"/>
</dbReference>
<sequence length="227" mass="24121">MSFGLPVSLAYSVVESASTLLSPLFGGAATAAAIVLATALVRLLLIPLTFRQIAVERRRARLAPQVTTLRGKHRDDPLQAATEVAALYRAEGVGALPTLLPLLVQAPFFLTLYSLFTASTVDGAPNALLGHALGGVPLGDHWRDGALLGVHGLVFAVVLGLFVVTATVTARRLRRLGQPAWLSYIPFVSVVFAATVPLAAALYLLTSTIWTTLENVLLRDRLIRPPA</sequence>
<accession>A0A1M7RMD0</accession>
<evidence type="ECO:0000313" key="16">
    <source>
        <dbReference type="Proteomes" id="UP000184440"/>
    </source>
</evidence>
<comment type="function">
    <text evidence="7">Required for the insertion and/or proper folding and/or complex formation of integral membrane proteins into the membrane. Involved in integration of membrane proteins that insert both dependently and independently of the Sec translocase complex, as well as at least some lipoproteins. Aids folding of multispanning membrane proteins.</text>
</comment>
<feature type="domain" description="Membrane insertase YidC/Oxa/ALB C-terminal" evidence="14">
    <location>
        <begin position="32"/>
        <end position="218"/>
    </location>
</feature>
<feature type="transmembrane region" description="Helical" evidence="13">
    <location>
        <begin position="146"/>
        <end position="169"/>
    </location>
</feature>
<evidence type="ECO:0000256" key="10">
    <source>
        <dbReference type="ARBA" id="ARBA00033245"/>
    </source>
</evidence>
<evidence type="ECO:0000256" key="2">
    <source>
        <dbReference type="ARBA" id="ARBA00010527"/>
    </source>
</evidence>
<proteinExistence type="inferred from homology"/>
<name>A0A1M7RMD0_9ACTN</name>
<evidence type="ECO:0000256" key="5">
    <source>
        <dbReference type="ARBA" id="ARBA00022989"/>
    </source>
</evidence>
<dbReference type="NCBIfam" id="TIGR03592">
    <property type="entry name" value="yidC_oxa1_cterm"/>
    <property type="match status" value="1"/>
</dbReference>
<comment type="subcellular location">
    <subcellularLocation>
        <location evidence="1 12">Membrane</location>
        <topology evidence="1 12">Multi-pass membrane protein</topology>
    </subcellularLocation>
</comment>
<comment type="subunit">
    <text evidence="8">Interacts with the Sec translocase complex via SecD. Specifically interacts with transmembrane segments of nascent integral membrane proteins during membrane integration.</text>
</comment>
<dbReference type="GO" id="GO:0005886">
    <property type="term" value="C:plasma membrane"/>
    <property type="evidence" value="ECO:0007669"/>
    <property type="project" value="TreeGrafter"/>
</dbReference>
<keyword evidence="6 13" id="KW-0472">Membrane</keyword>
<evidence type="ECO:0000256" key="6">
    <source>
        <dbReference type="ARBA" id="ARBA00023136"/>
    </source>
</evidence>
<evidence type="ECO:0000256" key="9">
    <source>
        <dbReference type="ARBA" id="ARBA00031538"/>
    </source>
</evidence>
<dbReference type="InterPro" id="IPR001708">
    <property type="entry name" value="YidC/ALB3/OXA1/COX18"/>
</dbReference>
<gene>
    <name evidence="15" type="ORF">SAMN05443668_12279</name>
</gene>
<protein>
    <recommendedName>
        <fullName evidence="3">Membrane protein insertase YidC</fullName>
    </recommendedName>
    <alternativeName>
        <fullName evidence="11">Foldase YidC</fullName>
    </alternativeName>
    <alternativeName>
        <fullName evidence="10">Membrane integrase YidC</fullName>
    </alternativeName>
    <alternativeName>
        <fullName evidence="9">Membrane protein YidC</fullName>
    </alternativeName>
</protein>
<evidence type="ECO:0000256" key="13">
    <source>
        <dbReference type="SAM" id="Phobius"/>
    </source>
</evidence>
<feature type="transmembrane region" description="Helical" evidence="13">
    <location>
        <begin position="99"/>
        <end position="116"/>
    </location>
</feature>
<evidence type="ECO:0000256" key="7">
    <source>
        <dbReference type="ARBA" id="ARBA00025034"/>
    </source>
</evidence>
<evidence type="ECO:0000256" key="4">
    <source>
        <dbReference type="ARBA" id="ARBA00022692"/>
    </source>
</evidence>
<dbReference type="Pfam" id="PF02096">
    <property type="entry name" value="60KD_IMP"/>
    <property type="match status" value="1"/>
</dbReference>
<organism evidence="15 16">
    <name type="scientific">Cryptosporangium aurantiacum</name>
    <dbReference type="NCBI Taxonomy" id="134849"/>
    <lineage>
        <taxon>Bacteria</taxon>
        <taxon>Bacillati</taxon>
        <taxon>Actinomycetota</taxon>
        <taxon>Actinomycetes</taxon>
        <taxon>Cryptosporangiales</taxon>
        <taxon>Cryptosporangiaceae</taxon>
        <taxon>Cryptosporangium</taxon>
    </lineage>
</organism>
<evidence type="ECO:0000256" key="11">
    <source>
        <dbReference type="ARBA" id="ARBA00033342"/>
    </source>
</evidence>
<dbReference type="RefSeq" id="WP_073265095.1">
    <property type="nucleotide sequence ID" value="NZ_FRCS01000022.1"/>
</dbReference>
<evidence type="ECO:0000259" key="14">
    <source>
        <dbReference type="Pfam" id="PF02096"/>
    </source>
</evidence>
<evidence type="ECO:0000256" key="8">
    <source>
        <dbReference type="ARBA" id="ARBA00026028"/>
    </source>
</evidence>
<dbReference type="STRING" id="134849.SAMN05443668_12279"/>
<comment type="similarity">
    <text evidence="2">Belongs to the OXA1/ALB3/YidC family. Type 1 subfamily.</text>
</comment>
<evidence type="ECO:0000256" key="3">
    <source>
        <dbReference type="ARBA" id="ARBA00015325"/>
    </source>
</evidence>
<dbReference type="EMBL" id="FRCS01000022">
    <property type="protein sequence ID" value="SHN47341.1"/>
    <property type="molecule type" value="Genomic_DNA"/>
</dbReference>
<dbReference type="Proteomes" id="UP000184440">
    <property type="component" value="Unassembled WGS sequence"/>
</dbReference>
<evidence type="ECO:0000313" key="15">
    <source>
        <dbReference type="EMBL" id="SHN47341.1"/>
    </source>
</evidence>
<dbReference type="GO" id="GO:0032977">
    <property type="term" value="F:membrane insertase activity"/>
    <property type="evidence" value="ECO:0007669"/>
    <property type="project" value="InterPro"/>
</dbReference>
<dbReference type="AlphaFoldDB" id="A0A1M7RMD0"/>
<dbReference type="InterPro" id="IPR028055">
    <property type="entry name" value="YidC/Oxa/ALB_C"/>
</dbReference>
<reference evidence="15 16" key="1">
    <citation type="submission" date="2016-11" db="EMBL/GenBank/DDBJ databases">
        <authorList>
            <person name="Jaros S."/>
            <person name="Januszkiewicz K."/>
            <person name="Wedrychowicz H."/>
        </authorList>
    </citation>
    <scope>NUCLEOTIDE SEQUENCE [LARGE SCALE GENOMIC DNA]</scope>
    <source>
        <strain evidence="15 16">DSM 46144</strain>
    </source>
</reference>
<feature type="transmembrane region" description="Helical" evidence="13">
    <location>
        <begin position="26"/>
        <end position="50"/>
    </location>
</feature>